<name>A0AA86RBC3_9EUKA</name>
<organism evidence="3">
    <name type="scientific">Hexamita inflata</name>
    <dbReference type="NCBI Taxonomy" id="28002"/>
    <lineage>
        <taxon>Eukaryota</taxon>
        <taxon>Metamonada</taxon>
        <taxon>Diplomonadida</taxon>
        <taxon>Hexamitidae</taxon>
        <taxon>Hexamitinae</taxon>
        <taxon>Hexamita</taxon>
    </lineage>
</organism>
<comment type="caution">
    <text evidence="3">The sequence shown here is derived from an EMBL/GenBank/DDBJ whole genome shotgun (WGS) entry which is preliminary data.</text>
</comment>
<keyword evidence="5" id="KW-1185">Reference proteome</keyword>
<sequence length="1626" mass="190054">MKIELNRVLRQNYILKSSNCSNYNENNQLLSQQIKDIEEQLNSTAKLIESKLYEVQRLEVVNCKQQTRLIAQLKHLQTECNILCSYKNIIREILLRGHENILQVQSCTERHHNSILNQSDYQPRDSHSVPVKQHEINSTFLKKRLLAFRQILKEEGISFDAKTDDEINKFVREMPKTSYLWVRVCQMCEIDRKKQRENYNSQCKLIQTNGQNSTLSSENEQTENSDQVILETHLQTTQNQNESNYHLNEQENQISYSCKSQINRTNMNEQQIISERDLIEQFTQAFHLILKEAGQTINGNDQLGIWQAVKSLSAQQRNQLKLWDRVVQICKLRDKKVAQQFFKQQCRKLQALQNETNDHSLFQDDRSQQQLDKQNSENIDLAQLSQDSVCCQEKPNEVESIQCEEEIQCITRESQVELPDTQIIQAQPKSTEKSILAELQEQDVKAQESQPVLENEFEPEINIQTGILEQKARDLKTQIQVASAQFQDEQLKLKLAHETVKQLSAQSDKSISQSTLKVNIENIGVQMKNDDYLPHSFEQPGQQHGDRKELLEQEIQHLQKQLELANKKVRNEQYKLKLVNETIANLICQNQQKTSEQNTHEAQQVSCVQQESVQKDIQESCSQSHQNLANDSHLSVQNQKSNLETSFNQLEPVPCDQQGNFMHNSNSHIEPSQSDQLTSNNVQQPIQPQIQLDHQEDVLNESGQLVSAKQQSKQYSSQQLLLRLAVKQTLKEAGYEVESLSEKEICKTVHKLTSKEKRRLRFWDRVAQLCCRSKQQIVHFYRQTYKSSVYKNKPNQRAQIDNQEQLVNLQSDIQNSQKVNAPQKDGKAIIRKKRVRASQIGSQLMSFALRQVLTEIGIQVTETASDKDLCLQIDQISYIQKRQLKFWDRVSVLCQLSKQQVFTFYSSVYRPNVYTDKLNENDRAAIDEYIRQNLVVIQEASIYETAIQVMNSYFKDRGISLLDIQQYIGLNKLVIHNPSKLLTRALKQVLKEEGHQVETATDKEICNQVDQISIKLKKQYSFWERVSVLCQKSKDQVQTQYFRYKLHIFTDQSNDNQKAQIVSTTQKVSKAIIRKKREADNQEQFENQQPDIKKAQKVNVTQRDGKAIIRKQRVRASQIGPQLMSFALRQVLTEIGYPVETASDKELCNHVDQISIKLKNQCSFWGRVSTLCQLSKQQVKKFYHRVYKKHIFTDKLNENDKAVINEYIQNSQNTCGKETIASIMYTYFKDRNVSASDVKKYIEKECNFKIINPKNLANSNQLKANFNQTHYKQLLQALKQILKEVGYQVETASDKELCYYVDQMQKSLKIQYKFWERVSILCQKSTDQVYRQYSRIKSHIFTDKLNDEDKTAINEYMQQNKDISWDQSIDILLKTVLKDKNISFSEVQQYVQQQRQKQFESGLINPQTTQSILRNQTSQLQLQNQTNNEYRFKLLSLALKQILKEDGYLAETASVNELCLLVDQMPQNDKILLNFWDRVSVLCQQPEETVKRFYYTTYKSTYHQQNYKVGTDKCLYSEQNISNISELQNLLQKLTSAFKVILREENLILDDATDNKIRLAVKNITWEQKQRLNFWERTALICQVEVLKLQLFYSKYYVNANSVLNQRYLAGQKYNVDLKRTIQQLL</sequence>
<feature type="compositionally biased region" description="Polar residues" evidence="2">
    <location>
        <begin position="657"/>
        <end position="681"/>
    </location>
</feature>
<evidence type="ECO:0000313" key="3">
    <source>
        <dbReference type="EMBL" id="CAI9974866.1"/>
    </source>
</evidence>
<protein>
    <submittedName>
        <fullName evidence="4">Hypothetical_protein</fullName>
    </submittedName>
</protein>
<evidence type="ECO:0000313" key="5">
    <source>
        <dbReference type="Proteomes" id="UP001642409"/>
    </source>
</evidence>
<feature type="coiled-coil region" evidence="1">
    <location>
        <begin position="20"/>
        <end position="47"/>
    </location>
</feature>
<accession>A0AA86RBC3</accession>
<feature type="coiled-coil region" evidence="1">
    <location>
        <begin position="541"/>
        <end position="575"/>
    </location>
</feature>
<dbReference type="EMBL" id="CATOUU010001155">
    <property type="protein sequence ID" value="CAI9974866.1"/>
    <property type="molecule type" value="Genomic_DNA"/>
</dbReference>
<evidence type="ECO:0000313" key="4">
    <source>
        <dbReference type="EMBL" id="CAL6039779.1"/>
    </source>
</evidence>
<dbReference type="Proteomes" id="UP001642409">
    <property type="component" value="Unassembled WGS sequence"/>
</dbReference>
<gene>
    <name evidence="4" type="ORF">HINF_LOCUS38020</name>
    <name evidence="3" type="ORF">HINF_LOCUS62511</name>
</gene>
<keyword evidence="1" id="KW-0175">Coiled coil</keyword>
<proteinExistence type="predicted"/>
<evidence type="ECO:0000256" key="1">
    <source>
        <dbReference type="SAM" id="Coils"/>
    </source>
</evidence>
<feature type="region of interest" description="Disordered" evidence="2">
    <location>
        <begin position="650"/>
        <end position="681"/>
    </location>
</feature>
<evidence type="ECO:0000256" key="2">
    <source>
        <dbReference type="SAM" id="MobiDB-lite"/>
    </source>
</evidence>
<reference evidence="3" key="1">
    <citation type="submission" date="2023-06" db="EMBL/GenBank/DDBJ databases">
        <authorList>
            <person name="Kurt Z."/>
        </authorList>
    </citation>
    <scope>NUCLEOTIDE SEQUENCE</scope>
</reference>
<reference evidence="4 5" key="2">
    <citation type="submission" date="2024-07" db="EMBL/GenBank/DDBJ databases">
        <authorList>
            <person name="Akdeniz Z."/>
        </authorList>
    </citation>
    <scope>NUCLEOTIDE SEQUENCE [LARGE SCALE GENOMIC DNA]</scope>
</reference>
<dbReference type="EMBL" id="CAXDID020000143">
    <property type="protein sequence ID" value="CAL6039779.1"/>
    <property type="molecule type" value="Genomic_DNA"/>
</dbReference>